<evidence type="ECO:0000313" key="3">
    <source>
        <dbReference type="Proteomes" id="UP000000803"/>
    </source>
</evidence>
<reference evidence="1 3" key="3">
    <citation type="journal article" date="2002" name="Genome Biol.">
        <title>Annotation of the Drosophila melanogaster euchromatic genome: a systematic review.</title>
        <authorList>
            <person name="Misra S."/>
            <person name="Crosby M.A."/>
            <person name="Mungall C.J."/>
            <person name="Matthews B.B."/>
            <person name="Campbell K.S."/>
            <person name="Hradecky P."/>
            <person name="Huang Y."/>
            <person name="Kaminker J.S."/>
            <person name="Millburn G.H."/>
            <person name="Prochnik S.E."/>
            <person name="Smith C.D."/>
            <person name="Tupy J.L."/>
            <person name="Whitfied E.J."/>
            <person name="Bayraktaroglu L."/>
            <person name="Berman B.P."/>
            <person name="Bettencourt B.R."/>
            <person name="Celniker S.E."/>
            <person name="de Grey A.D."/>
            <person name="Drysdale R.A."/>
            <person name="Harris N.L."/>
            <person name="Richter J."/>
            <person name="Russo S."/>
            <person name="Schroeder A.J."/>
            <person name="Shu S.Q."/>
            <person name="Stapleton M."/>
            <person name="Yamada C."/>
            <person name="Ashburner M."/>
            <person name="Gelbart W.M."/>
            <person name="Rubin G.M."/>
            <person name="Lewis S.E."/>
        </authorList>
    </citation>
    <scope>GENOME REANNOTATION</scope>
    <source>
        <strain evidence="3">Berkeley</strain>
    </source>
</reference>
<keyword evidence="1" id="KW-0675">Receptor</keyword>
<protein>
    <submittedName>
        <fullName evidence="1">Ionotropic receptor 76a, isoform D</fullName>
    </submittedName>
</protein>
<organism evidence="1 3">
    <name type="scientific">Drosophila melanogaster</name>
    <name type="common">Fruit fly</name>
    <dbReference type="NCBI Taxonomy" id="7227"/>
    <lineage>
        <taxon>Eukaryota</taxon>
        <taxon>Metazoa</taxon>
        <taxon>Ecdysozoa</taxon>
        <taxon>Arthropoda</taxon>
        <taxon>Hexapoda</taxon>
        <taxon>Insecta</taxon>
        <taxon>Pterygota</taxon>
        <taxon>Neoptera</taxon>
        <taxon>Endopterygota</taxon>
        <taxon>Diptera</taxon>
        <taxon>Brachycera</taxon>
        <taxon>Muscomorpha</taxon>
        <taxon>Ephydroidea</taxon>
        <taxon>Drosophilidae</taxon>
        <taxon>Drosophila</taxon>
        <taxon>Sophophora</taxon>
    </lineage>
</organism>
<reference evidence="1 3" key="9">
    <citation type="journal article" date="2015" name="G3 (Bethesda)">
        <title>Gene Model Annotations for Drosophila melanogaster: Impact of High-Throughput Data.</title>
        <authorList>
            <consortium name="FlyBase Consortium"/>
            <person name="Matthews B.B."/>
            <person name="Dos Santos G."/>
            <person name="Crosby M.A."/>
            <person name="Emmert D.B."/>
            <person name="St Pierre S.E."/>
            <person name="Gramates L.S."/>
            <person name="Zhou P."/>
            <person name="Schroeder A.J."/>
            <person name="Falls K."/>
            <person name="Strelets V."/>
            <person name="Russo S.M."/>
            <person name="Gelbart W.M."/>
            <person name="null"/>
        </authorList>
    </citation>
    <scope>NUCLEOTIDE SEQUENCE [LARGE SCALE GENOMIC DNA]</scope>
    <source>
        <strain evidence="3">Berkeley</strain>
    </source>
</reference>
<sequence length="121" mass="14162">MFVYTKEFEDKKDSYLSGYIFQDQPNILVITSQYLNSSTFEIKTNRFVGPRNFNKNPEPVEFYILQRFDAKGTKATWETQSAMSSKMRNLKGREVVIGIFDYKPFMLLDYLCELGKATIIL</sequence>
<reference evidence="1 3" key="7">
    <citation type="journal article" date="2007" name="Science">
        <title>The Release 5.1 annotation of Drosophila melanogaster heterochromatin.</title>
        <authorList>
            <person name="Smith C.D."/>
            <person name="Shu S."/>
            <person name="Mungall C.J."/>
            <person name="Karpen G.H."/>
        </authorList>
    </citation>
    <scope>NUCLEOTIDE SEQUENCE [LARGE SCALE GENOMIC DNA]</scope>
    <source>
        <strain evidence="3">Berkeley</strain>
    </source>
</reference>
<dbReference type="OrthoDB" id="8182981at2759"/>
<proteinExistence type="predicted"/>
<dbReference type="AGR" id="FB:FBgn0260874"/>
<reference evidence="1 3" key="4">
    <citation type="journal article" date="2002" name="Genome Biol.">
        <title>The transposable elements of the Drosophila melanogaster euchromatin: a genomics perspective.</title>
        <authorList>
            <person name="Kaminker J.S."/>
            <person name="Bergman C.M."/>
            <person name="Kronmiller B."/>
            <person name="Carlson J."/>
            <person name="Svirskas R."/>
            <person name="Patel S."/>
            <person name="Frise E."/>
            <person name="Wheeler D.A."/>
            <person name="Lewis S.E."/>
            <person name="Rubin G.M."/>
            <person name="Ashburner M."/>
            <person name="Celniker S.E."/>
        </authorList>
    </citation>
    <scope>NUCLEOTIDE SEQUENCE [LARGE SCALE GENOMIC DNA]</scope>
    <source>
        <strain evidence="3">Berkeley</strain>
    </source>
</reference>
<evidence type="ECO:0000313" key="1">
    <source>
        <dbReference type="EMBL" id="ACL83337.1"/>
    </source>
</evidence>
<reference evidence="1 3" key="10">
    <citation type="journal article" date="2015" name="G3 (Bethesda)">
        <title>Gene Model Annotations for Drosophila melanogaster: The Rule-Benders.</title>
        <authorList>
            <consortium name="FlyBase Consortium"/>
            <person name="Crosby M.A."/>
            <person name="Gramates L.S."/>
            <person name="Dos Santos G."/>
            <person name="Matthews B.B."/>
            <person name="St Pierre S.E."/>
            <person name="Zhou P."/>
            <person name="Schroeder A.J."/>
            <person name="Falls K."/>
            <person name="Emmert D.B."/>
            <person name="Russo S.M."/>
            <person name="Gelbart W.M."/>
            <person name="null"/>
        </authorList>
    </citation>
    <scope>NUCLEOTIDE SEQUENCE [LARGE SCALE GENOMIC DNA]</scope>
    <source>
        <strain evidence="3">Berkeley</strain>
    </source>
</reference>
<dbReference type="EMBL" id="AE014296">
    <property type="protein sequence ID" value="ACL83337.1"/>
    <property type="molecule type" value="Genomic_DNA"/>
</dbReference>
<reference evidence="1 3" key="11">
    <citation type="journal article" date="2015" name="Genome Res.">
        <title>The Release 6 reference sequence of the Drosophila melanogaster genome.</title>
        <authorList>
            <person name="Hoskins R.A."/>
            <person name="Carlson J.W."/>
            <person name="Wan K.H."/>
            <person name="Park S."/>
            <person name="Mendez I."/>
            <person name="Galle S.E."/>
            <person name="Booth B.W."/>
            <person name="Pfeiffer B.D."/>
            <person name="George R.A."/>
            <person name="Svirskas R."/>
            <person name="Krzywinski M."/>
            <person name="Schein J."/>
            <person name="Accardo M.C."/>
            <person name="Damia E."/>
            <person name="Messina G."/>
            <person name="Mendez-Lago M."/>
            <person name="de Pablos B."/>
            <person name="Demakova O.V."/>
            <person name="Andreyeva E.N."/>
            <person name="Boldyreva L.V."/>
            <person name="Marra M."/>
            <person name="Carvalho A.B."/>
            <person name="Dimitri P."/>
            <person name="Villasante A."/>
            <person name="Zhimulev I.F."/>
            <person name="Rubin G.M."/>
            <person name="Karpen G.H."/>
            <person name="Celniker S.E."/>
        </authorList>
    </citation>
    <scope>NUCLEOTIDE SEQUENCE [LARGE SCALE GENOMIC DNA]</scope>
    <source>
        <strain evidence="3">Berkeley</strain>
    </source>
</reference>
<dbReference type="CTD" id="40157"/>
<name>B7Z084_DROME</name>
<dbReference type="GeneID" id="40157"/>
<dbReference type="DNASU" id="40157"/>
<dbReference type="GO" id="GO:0015276">
    <property type="term" value="F:ligand-gated monoatomic ion channel activity"/>
    <property type="evidence" value="ECO:0000255"/>
    <property type="project" value="FlyBase"/>
</dbReference>
<reference evidence="1 3" key="6">
    <citation type="journal article" date="2005" name="PLoS Comput. Biol.">
        <title>Combined evidence annotation of transposable elements in genome sequences.</title>
        <authorList>
            <person name="Quesneville H."/>
            <person name="Bergman C.M."/>
            <person name="Andrieu O."/>
            <person name="Autard D."/>
            <person name="Nouaud D."/>
            <person name="Ashburner M."/>
            <person name="Anxolabehere D."/>
        </authorList>
    </citation>
    <scope>NUCLEOTIDE SEQUENCE [LARGE SCALE GENOMIC DNA]</scope>
    <source>
        <strain evidence="3">Berkeley</strain>
    </source>
</reference>
<dbReference type="AlphaFoldDB" id="B7Z084"/>
<keyword evidence="3" id="KW-1185">Reference proteome</keyword>
<dbReference type="GO" id="GO:0071683">
    <property type="term" value="C:sensory dendrite"/>
    <property type="evidence" value="ECO:0000314"/>
    <property type="project" value="FlyBase"/>
</dbReference>
<dbReference type="VEuPathDB" id="VectorBase:FBgn0260874"/>
<accession>B7Z084</accession>
<dbReference type="GO" id="GO:0050911">
    <property type="term" value="P:detection of chemical stimulus involved in sensory perception of smell"/>
    <property type="evidence" value="ECO:0000314"/>
    <property type="project" value="FlyBase"/>
</dbReference>
<gene>
    <name evidence="1 2" type="primary">Ir76a</name>
    <name evidence="1" type="synonym">76a</name>
    <name evidence="1" type="synonym">CG34257</name>
    <name evidence="1" type="synonym">CG8533</name>
    <name evidence="1" type="synonym">CT24909</name>
    <name evidence="1" type="synonym">Dmel\CG42584</name>
    <name evidence="1" type="synonym">DmelIR76a</name>
    <name evidence="1" type="synonym">IR76a</name>
    <name evidence="1" type="synonym">ir76a</name>
    <name evidence="1 2" type="ORF">CG42584</name>
    <name evidence="1" type="ORF">Dmel_CG42584</name>
</gene>
<dbReference type="Proteomes" id="UP000000803">
    <property type="component" value="Chromosome 3L"/>
</dbReference>
<reference evidence="1 3" key="8">
    <citation type="journal article" date="2007" name="Science">
        <title>Sequence finishing and mapping of Drosophila melanogaster heterochromatin.</title>
        <authorList>
            <person name="Hoskins R.A."/>
            <person name="Carlson J.W."/>
            <person name="Kennedy C."/>
            <person name="Acevedo D."/>
            <person name="Evans-Holm M."/>
            <person name="Frise E."/>
            <person name="Wan K.H."/>
            <person name="Park S."/>
            <person name="Mendez-Lago M."/>
            <person name="Rossi F."/>
            <person name="Villasante A."/>
            <person name="Dimitri P."/>
            <person name="Karpen G.H."/>
            <person name="Celniker S.E."/>
        </authorList>
    </citation>
    <scope>NUCLEOTIDE SEQUENCE [LARGE SCALE GENOMIC DNA]</scope>
    <source>
        <strain evidence="3">Berkeley</strain>
    </source>
</reference>
<dbReference type="RefSeq" id="NP_001137982.1">
    <property type="nucleotide sequence ID" value="NM_001144510.3"/>
</dbReference>
<dbReference type="FlyBase" id="FBgn0260874">
    <property type="gene designation" value="Ir76a"/>
</dbReference>
<reference evidence="1 3" key="5">
    <citation type="journal article" date="2002" name="Genome Biol.">
        <title>Heterochromatic sequences in a Drosophila whole-genome shotgun assembly.</title>
        <authorList>
            <person name="Hoskins R.A."/>
            <person name="Smith C.D."/>
            <person name="Carlson J.W."/>
            <person name="Carvalho A.B."/>
            <person name="Halpern A."/>
            <person name="Kaminker J.S."/>
            <person name="Kennedy C."/>
            <person name="Mungall C.J."/>
            <person name="Sullivan B.A."/>
            <person name="Sutton G.G."/>
            <person name="Yasuhara J.C."/>
            <person name="Wakimoto B.T."/>
            <person name="Myers E.W."/>
            <person name="Celniker S.E."/>
            <person name="Rubin G.M."/>
            <person name="Karpen G.H."/>
        </authorList>
    </citation>
    <scope>NUCLEOTIDE SEQUENCE [LARGE SCALE GENOMIC DNA]</scope>
    <source>
        <strain evidence="3">Berkeley</strain>
    </source>
</reference>
<dbReference type="GO" id="GO:0050907">
    <property type="term" value="P:detection of chemical stimulus involved in sensory perception"/>
    <property type="evidence" value="ECO:0000270"/>
    <property type="project" value="FlyBase"/>
</dbReference>
<dbReference type="Bgee" id="FBgn0260874">
    <property type="expression patterns" value="Expressed in antennal olfactory receptor neuron of coeloconic sensillum in antenna and 60 other cell types or tissues"/>
</dbReference>
<reference evidence="1 3" key="1">
    <citation type="journal article" date="2000" name="Science">
        <title>The genome sequence of Drosophila melanogaster.</title>
        <authorList>
            <person name="Adams M.D."/>
            <person name="Celniker S.E."/>
            <person name="Holt R.A."/>
            <person name="Evans C.A."/>
            <person name="Gocayne J.D."/>
            <person name="Amanatides P.G."/>
            <person name="Scherer S.E."/>
            <person name="Li P.W."/>
            <person name="Hoskins R.A."/>
            <person name="Galle R.F."/>
            <person name="George R.A."/>
            <person name="Lewis S.E."/>
            <person name="Richards S."/>
            <person name="Ashburner M."/>
            <person name="Henderson S.N."/>
            <person name="Sutton G.G."/>
            <person name="Wortman J.R."/>
            <person name="Yandell M.D."/>
            <person name="Zhang Q."/>
            <person name="Chen L.X."/>
            <person name="Brandon R.C."/>
            <person name="Rogers Y.H."/>
            <person name="Blazej R.G."/>
            <person name="Champe M."/>
            <person name="Pfeiffer B.D."/>
            <person name="Wan K.H."/>
            <person name="Doyle C."/>
            <person name="Baxter E.G."/>
            <person name="Helt G."/>
            <person name="Nelson C.R."/>
            <person name="Gabor G.L."/>
            <person name="Abril J.F."/>
            <person name="Agbayani A."/>
            <person name="An H.J."/>
            <person name="Andrews-Pfannkoch C."/>
            <person name="Baldwin D."/>
            <person name="Ballew R.M."/>
            <person name="Basu A."/>
            <person name="Baxendale J."/>
            <person name="Bayraktaroglu L."/>
            <person name="Beasley E.M."/>
            <person name="Beeson K.Y."/>
            <person name="Benos P.V."/>
            <person name="Berman B.P."/>
            <person name="Bhandari D."/>
            <person name="Bolshakov S."/>
            <person name="Borkova D."/>
            <person name="Botchan M.R."/>
            <person name="Bouck J."/>
            <person name="Brokstein P."/>
            <person name="Brottier P."/>
            <person name="Burtis K.C."/>
            <person name="Busam D.A."/>
            <person name="Butler H."/>
            <person name="Cadieu E."/>
            <person name="Center A."/>
            <person name="Chandra I."/>
            <person name="Cherry J.M."/>
            <person name="Cawley S."/>
            <person name="Dahlke C."/>
            <person name="Davenport L.B."/>
            <person name="Davies P."/>
            <person name="de Pablos B."/>
            <person name="Delcher A."/>
            <person name="Deng Z."/>
            <person name="Mays A.D."/>
            <person name="Dew I."/>
            <person name="Dietz S.M."/>
            <person name="Dodson K."/>
            <person name="Doup L.E."/>
            <person name="Downes M."/>
            <person name="Dugan-Rocha S."/>
            <person name="Dunkov B.C."/>
            <person name="Dunn P."/>
            <person name="Durbin K.J."/>
            <person name="Evangelista C.C."/>
            <person name="Ferraz C."/>
            <person name="Ferriera S."/>
            <person name="Fleischmann W."/>
            <person name="Fosler C."/>
            <person name="Gabrielian A.E."/>
            <person name="Garg N.S."/>
            <person name="Gelbart W.M."/>
            <person name="Glasser K."/>
            <person name="Glodek A."/>
            <person name="Gong F."/>
            <person name="Gorrell J.H."/>
            <person name="Gu Z."/>
            <person name="Guan P."/>
            <person name="Harris M."/>
            <person name="Harris N.L."/>
            <person name="Harvey D."/>
            <person name="Heiman T.J."/>
            <person name="Hernandez J.R."/>
            <person name="Houck J."/>
            <person name="Hostin D."/>
            <person name="Houston K.A."/>
            <person name="Howland T.J."/>
            <person name="Wei M.H."/>
            <person name="Ibegwam C."/>
            <person name="Jalali M."/>
            <person name="Kalush F."/>
            <person name="Karpen G.H."/>
            <person name="Ke Z."/>
            <person name="Kennison J.A."/>
            <person name="Ketchum K.A."/>
            <person name="Kimmel B.E."/>
            <person name="Kodira C.D."/>
            <person name="Kraft C."/>
            <person name="Kravitz S."/>
            <person name="Kulp D."/>
            <person name="Lai Z."/>
            <person name="Lasko P."/>
            <person name="Lei Y."/>
            <person name="Levitsky A.A."/>
            <person name="Li J."/>
            <person name="Li Z."/>
            <person name="Liang Y."/>
            <person name="Lin X."/>
            <person name="Liu X."/>
            <person name="Mattei B."/>
            <person name="McIntosh T.C."/>
            <person name="McLeod M.P."/>
            <person name="McPherson D."/>
            <person name="Merkulov G."/>
            <person name="Milshina N.V."/>
            <person name="Mobarry C."/>
            <person name="Morris J."/>
            <person name="Moshrefi A."/>
            <person name="Mount S.M."/>
            <person name="Moy M."/>
            <person name="Murphy B."/>
            <person name="Murphy L."/>
            <person name="Muzny D.M."/>
            <person name="Nelson D.L."/>
            <person name="Nelson D.R."/>
            <person name="Nelson K.A."/>
            <person name="Nixon K."/>
            <person name="Nusskern D.R."/>
            <person name="Pacleb J.M."/>
            <person name="Palazzolo M."/>
            <person name="Pittman G.S."/>
            <person name="Pan S."/>
            <person name="Pollard J."/>
            <person name="Puri V."/>
            <person name="Reese M.G."/>
            <person name="Reinert K."/>
            <person name="Remington K."/>
            <person name="Saunders R.D."/>
            <person name="Scheeler F."/>
            <person name="Shen H."/>
            <person name="Shue B.C."/>
            <person name="Siden-Kiamos I."/>
            <person name="Simpson M."/>
            <person name="Skupski M.P."/>
            <person name="Smith T."/>
            <person name="Spier E."/>
            <person name="Spradling A.C."/>
            <person name="Stapleton M."/>
            <person name="Strong R."/>
            <person name="Sun E."/>
            <person name="Svirskas R."/>
            <person name="Tector C."/>
            <person name="Turner R."/>
            <person name="Venter E."/>
            <person name="Wang A.H."/>
            <person name="Wang X."/>
            <person name="Wang Z.Y."/>
            <person name="Wassarman D.A."/>
            <person name="Weinstock G.M."/>
            <person name="Weissenbach J."/>
            <person name="Williams S.M."/>
            <person name="WoodageT"/>
            <person name="Worley K.C."/>
            <person name="Wu D."/>
            <person name="Yang S."/>
            <person name="Yao Q.A."/>
            <person name="Ye J."/>
            <person name="Yeh R.F."/>
            <person name="Zaveri J.S."/>
            <person name="Zhan M."/>
            <person name="Zhang G."/>
            <person name="Zhao Q."/>
            <person name="Zheng L."/>
            <person name="Zheng X.H."/>
            <person name="Zhong F.N."/>
            <person name="Zhong W."/>
            <person name="Zhou X."/>
            <person name="Zhu S."/>
            <person name="Zhu X."/>
            <person name="Smith H.O."/>
            <person name="Gibbs R.A."/>
            <person name="Myers E.W."/>
            <person name="Rubin G.M."/>
            <person name="Venter J.C."/>
        </authorList>
    </citation>
    <scope>NUCLEOTIDE SEQUENCE [LARGE SCALE GENOMIC DNA]</scope>
    <source>
        <strain evidence="3">Berkeley</strain>
    </source>
</reference>
<dbReference type="HOGENOM" id="CLU_2040490_0_0_1"/>
<evidence type="ECO:0000313" key="2">
    <source>
        <dbReference type="FlyBase" id="FBgn0260874"/>
    </source>
</evidence>
<dbReference type="GO" id="GO:0016020">
    <property type="term" value="C:membrane"/>
    <property type="evidence" value="ECO:0000255"/>
    <property type="project" value="FlyBase"/>
</dbReference>
<dbReference type="GO" id="GO:0043235">
    <property type="term" value="C:receptor complex"/>
    <property type="evidence" value="ECO:0000314"/>
    <property type="project" value="FlyBase"/>
</dbReference>
<dbReference type="BioGRID-ORCS" id="40157">
    <property type="hits" value="0 hits in 1 CRISPR screen"/>
</dbReference>
<reference evidence="1 3" key="2">
    <citation type="journal article" date="2002" name="Genome Biol.">
        <title>Finishing a whole-genome shotgun: release 3 of the Drosophila melanogaster euchromatic genome sequence.</title>
        <authorList>
            <person name="Celniker S.E."/>
            <person name="Wheeler D.A."/>
            <person name="Kronmiller B."/>
            <person name="Carlson J.W."/>
            <person name="Halpern A."/>
            <person name="Patel S."/>
            <person name="Adams M."/>
            <person name="Champe M."/>
            <person name="Dugan S.P."/>
            <person name="Frise E."/>
            <person name="Hodgson A."/>
            <person name="George R.A."/>
            <person name="Hoskins R.A."/>
            <person name="Laverty T."/>
            <person name="Muzny D.M."/>
            <person name="Nelson C.R."/>
            <person name="Pacleb J.M."/>
            <person name="Park S."/>
            <person name="Pfeiffer B.D."/>
            <person name="Richards S."/>
            <person name="Sodergren E.J."/>
            <person name="Svirskas R."/>
            <person name="Tabor P.E."/>
            <person name="Wan K."/>
            <person name="Stapleton M."/>
            <person name="Sutton G.G."/>
            <person name="Venter C."/>
            <person name="Weinstock G."/>
            <person name="Scherer S.E."/>
            <person name="Myers E.W."/>
            <person name="Gibbs R.A."/>
            <person name="Rubin G.M."/>
        </authorList>
    </citation>
    <scope>NUCLEOTIDE SEQUENCE [LARGE SCALE GENOMIC DNA]</scope>
    <source>
        <strain evidence="3">Berkeley</strain>
    </source>
</reference>
<dbReference type="ExpressionAtlas" id="B7Z084">
    <property type="expression patterns" value="baseline and differential"/>
</dbReference>